<dbReference type="eggNOG" id="ENOG502S3YQ">
    <property type="taxonomic scope" value="Eukaryota"/>
</dbReference>
<protein>
    <submittedName>
        <fullName evidence="1">Uncharacterized protein</fullName>
    </submittedName>
</protein>
<dbReference type="HOGENOM" id="CLU_155650_0_0_1"/>
<dbReference type="PANTHER" id="PTHR37709">
    <property type="entry name" value="EXPRESSED PROTEIN"/>
    <property type="match status" value="1"/>
</dbReference>
<dbReference type="AlphaFoldDB" id="D8QZK6"/>
<dbReference type="Gramene" id="EFJ34422">
    <property type="protein sequence ID" value="EFJ34422"/>
    <property type="gene ID" value="SELMODRAFT_69848"/>
</dbReference>
<dbReference type="STRING" id="88036.D8QZK6"/>
<dbReference type="EMBL" id="GL377569">
    <property type="protein sequence ID" value="EFJ34422.1"/>
    <property type="molecule type" value="Genomic_DNA"/>
</dbReference>
<sequence>MGFIKEFAEHWIRQMMEDPRERERLWKERMVVAKRRSDKNLEYWSLPVKPYGFWQAPKYTKVYYYKLHQSNIKGRQDPFDVIQPD</sequence>
<dbReference type="OMA" id="FWEYAEN"/>
<keyword evidence="2" id="KW-1185">Reference proteome</keyword>
<dbReference type="PANTHER" id="PTHR37709:SF1">
    <property type="entry name" value="EXPRESSED PROTEIN"/>
    <property type="match status" value="1"/>
</dbReference>
<dbReference type="InterPro" id="IPR035204">
    <property type="entry name" value="NDUFB11"/>
</dbReference>
<dbReference type="OrthoDB" id="2016140at2759"/>
<dbReference type="GO" id="GO:0045271">
    <property type="term" value="C:respiratory chain complex I"/>
    <property type="evidence" value="ECO:0000318"/>
    <property type="project" value="GO_Central"/>
</dbReference>
<proteinExistence type="predicted"/>
<reference evidence="1 2" key="1">
    <citation type="journal article" date="2011" name="Science">
        <title>The Selaginella genome identifies genetic changes associated with the evolution of vascular plants.</title>
        <authorList>
            <person name="Banks J.A."/>
            <person name="Nishiyama T."/>
            <person name="Hasebe M."/>
            <person name="Bowman J.L."/>
            <person name="Gribskov M."/>
            <person name="dePamphilis C."/>
            <person name="Albert V.A."/>
            <person name="Aono N."/>
            <person name="Aoyama T."/>
            <person name="Ambrose B.A."/>
            <person name="Ashton N.W."/>
            <person name="Axtell M.J."/>
            <person name="Barker E."/>
            <person name="Barker M.S."/>
            <person name="Bennetzen J.L."/>
            <person name="Bonawitz N.D."/>
            <person name="Chapple C."/>
            <person name="Cheng C."/>
            <person name="Correa L.G."/>
            <person name="Dacre M."/>
            <person name="DeBarry J."/>
            <person name="Dreyer I."/>
            <person name="Elias M."/>
            <person name="Engstrom E.M."/>
            <person name="Estelle M."/>
            <person name="Feng L."/>
            <person name="Finet C."/>
            <person name="Floyd S.K."/>
            <person name="Frommer W.B."/>
            <person name="Fujita T."/>
            <person name="Gramzow L."/>
            <person name="Gutensohn M."/>
            <person name="Harholt J."/>
            <person name="Hattori M."/>
            <person name="Heyl A."/>
            <person name="Hirai T."/>
            <person name="Hiwatashi Y."/>
            <person name="Ishikawa M."/>
            <person name="Iwata M."/>
            <person name="Karol K.G."/>
            <person name="Koehler B."/>
            <person name="Kolukisaoglu U."/>
            <person name="Kubo M."/>
            <person name="Kurata T."/>
            <person name="Lalonde S."/>
            <person name="Li K."/>
            <person name="Li Y."/>
            <person name="Litt A."/>
            <person name="Lyons E."/>
            <person name="Manning G."/>
            <person name="Maruyama T."/>
            <person name="Michael T.P."/>
            <person name="Mikami K."/>
            <person name="Miyazaki S."/>
            <person name="Morinaga S."/>
            <person name="Murata T."/>
            <person name="Mueller-Roeber B."/>
            <person name="Nelson D.R."/>
            <person name="Obara M."/>
            <person name="Oguri Y."/>
            <person name="Olmstead R.G."/>
            <person name="Onodera N."/>
            <person name="Petersen B.L."/>
            <person name="Pils B."/>
            <person name="Prigge M."/>
            <person name="Rensing S.A."/>
            <person name="Riano-Pachon D.M."/>
            <person name="Roberts A.W."/>
            <person name="Sato Y."/>
            <person name="Scheller H.V."/>
            <person name="Schulz B."/>
            <person name="Schulz C."/>
            <person name="Shakirov E.V."/>
            <person name="Shibagaki N."/>
            <person name="Shinohara N."/>
            <person name="Shippen D.E."/>
            <person name="Soerensen I."/>
            <person name="Sotooka R."/>
            <person name="Sugimoto N."/>
            <person name="Sugita M."/>
            <person name="Sumikawa N."/>
            <person name="Tanurdzic M."/>
            <person name="Theissen G."/>
            <person name="Ulvskov P."/>
            <person name="Wakazuki S."/>
            <person name="Weng J.K."/>
            <person name="Willats W.W."/>
            <person name="Wipf D."/>
            <person name="Wolf P.G."/>
            <person name="Yang L."/>
            <person name="Zimmer A.D."/>
            <person name="Zhu Q."/>
            <person name="Mitros T."/>
            <person name="Hellsten U."/>
            <person name="Loque D."/>
            <person name="Otillar R."/>
            <person name="Salamov A."/>
            <person name="Schmutz J."/>
            <person name="Shapiro H."/>
            <person name="Lindquist E."/>
            <person name="Lucas S."/>
            <person name="Rokhsar D."/>
            <person name="Grigoriev I.V."/>
        </authorList>
    </citation>
    <scope>NUCLEOTIDE SEQUENCE [LARGE SCALE GENOMIC DNA]</scope>
</reference>
<organism evidence="2">
    <name type="scientific">Selaginella moellendorffii</name>
    <name type="common">Spikemoss</name>
    <dbReference type="NCBI Taxonomy" id="88036"/>
    <lineage>
        <taxon>Eukaryota</taxon>
        <taxon>Viridiplantae</taxon>
        <taxon>Streptophyta</taxon>
        <taxon>Embryophyta</taxon>
        <taxon>Tracheophyta</taxon>
        <taxon>Lycopodiopsida</taxon>
        <taxon>Selaginellales</taxon>
        <taxon>Selaginellaceae</taxon>
        <taxon>Selaginella</taxon>
    </lineage>
</organism>
<dbReference type="KEGG" id="smo:SELMODRAFT_69848"/>
<evidence type="ECO:0000313" key="2">
    <source>
        <dbReference type="Proteomes" id="UP000001514"/>
    </source>
</evidence>
<feature type="non-terminal residue" evidence="1">
    <location>
        <position position="85"/>
    </location>
</feature>
<name>D8QZK6_SELML</name>
<evidence type="ECO:0000313" key="1">
    <source>
        <dbReference type="EMBL" id="EFJ34422.1"/>
    </source>
</evidence>
<gene>
    <name evidence="1" type="ORF">SELMODRAFT_69848</name>
</gene>
<dbReference type="Pfam" id="PF17250">
    <property type="entry name" value="NDUFB11"/>
    <property type="match status" value="1"/>
</dbReference>
<dbReference type="FunCoup" id="D8QZK6">
    <property type="interactions" value="1153"/>
</dbReference>
<dbReference type="Proteomes" id="UP000001514">
    <property type="component" value="Unassembled WGS sequence"/>
</dbReference>
<dbReference type="InParanoid" id="D8QZK6"/>
<accession>D8QZK6</accession>